<dbReference type="GO" id="GO:0019288">
    <property type="term" value="P:isopentenyl diphosphate biosynthetic process, methylerythritol 4-phosphate pathway"/>
    <property type="evidence" value="ECO:0007669"/>
    <property type="project" value="UniProtKB-UniPathway"/>
</dbReference>
<dbReference type="Gene3D" id="3.90.550.10">
    <property type="entry name" value="Spore Coat Polysaccharide Biosynthesis Protein SpsA, Chain A"/>
    <property type="match status" value="1"/>
</dbReference>
<dbReference type="HAMAP" id="MF_00108">
    <property type="entry name" value="IspD"/>
    <property type="match status" value="1"/>
</dbReference>
<protein>
    <recommendedName>
        <fullName evidence="3">2-C-methyl-D-erythritol 4-phosphate cytidylyltransferase</fullName>
        <ecNumber evidence="3">2.7.7.60</ecNumber>
    </recommendedName>
</protein>
<dbReference type="AlphaFoldDB" id="A0A0F9W0M9"/>
<evidence type="ECO:0000256" key="2">
    <source>
        <dbReference type="ARBA" id="ARBA00009789"/>
    </source>
</evidence>
<comment type="pathway">
    <text evidence="1">Isoprenoid biosynthesis; isopentenyl diphosphate biosynthesis via DXP pathway; isopentenyl diphosphate from 1-deoxy-D-xylulose 5-phosphate: step 2/6.</text>
</comment>
<dbReference type="PANTHER" id="PTHR32125:SF4">
    <property type="entry name" value="2-C-METHYL-D-ERYTHRITOL 4-PHOSPHATE CYTIDYLYLTRANSFERASE, CHLOROPLASTIC"/>
    <property type="match status" value="1"/>
</dbReference>
<dbReference type="InterPro" id="IPR050088">
    <property type="entry name" value="IspD/TarI_cytidylyltransf_bact"/>
</dbReference>
<keyword evidence="6" id="KW-0414">Isoprene biosynthesis</keyword>
<dbReference type="PANTHER" id="PTHR32125">
    <property type="entry name" value="2-C-METHYL-D-ERYTHRITOL 4-PHOSPHATE CYTIDYLYLTRANSFERASE, CHLOROPLASTIC"/>
    <property type="match status" value="1"/>
</dbReference>
<dbReference type="NCBIfam" id="TIGR00453">
    <property type="entry name" value="ispD"/>
    <property type="match status" value="1"/>
</dbReference>
<dbReference type="UniPathway" id="UPA00056">
    <property type="reaction ID" value="UER00093"/>
</dbReference>
<dbReference type="InterPro" id="IPR034683">
    <property type="entry name" value="IspD/TarI"/>
</dbReference>
<evidence type="ECO:0000313" key="7">
    <source>
        <dbReference type="EMBL" id="KKN71643.1"/>
    </source>
</evidence>
<dbReference type="FunFam" id="3.90.550.10:FF:000003">
    <property type="entry name" value="2-C-methyl-D-erythritol 4-phosphate cytidylyltransferase"/>
    <property type="match status" value="1"/>
</dbReference>
<dbReference type="Pfam" id="PF01128">
    <property type="entry name" value="IspD"/>
    <property type="match status" value="1"/>
</dbReference>
<sequence>MANVSVILPAAGASARFGTGRNKIFELLDDQPVFVHAVRLFSQRPDVIQVLLVVAESDRDEIIACHGAFLDGEGVTIVIGGTDRSESIRNALPHVTGNAELICIHDAARPVLAPEWIDAVFAAAEEHGAAILASAVRETLKRSAGGLIAETVDRSDMWQAQTPQVFRPDWLIEAYAAGGSATDDAALVEQAGHPVHLVAGDARNIKITTPPDVAFAAAALRTLQ</sequence>
<dbReference type="GO" id="GO:0050518">
    <property type="term" value="F:2-C-methyl-D-erythritol 4-phosphate cytidylyltransferase activity"/>
    <property type="evidence" value="ECO:0007669"/>
    <property type="project" value="UniProtKB-EC"/>
</dbReference>
<evidence type="ECO:0000256" key="6">
    <source>
        <dbReference type="ARBA" id="ARBA00023229"/>
    </source>
</evidence>
<dbReference type="InterPro" id="IPR018294">
    <property type="entry name" value="ISPD_synthase_CS"/>
</dbReference>
<dbReference type="CDD" id="cd02516">
    <property type="entry name" value="CDP-ME_synthetase"/>
    <property type="match status" value="1"/>
</dbReference>
<dbReference type="SUPFAM" id="SSF53448">
    <property type="entry name" value="Nucleotide-diphospho-sugar transferases"/>
    <property type="match status" value="1"/>
</dbReference>
<dbReference type="InterPro" id="IPR001228">
    <property type="entry name" value="IspD"/>
</dbReference>
<accession>A0A0F9W0M9</accession>
<gene>
    <name evidence="7" type="ORF">LCGC14_0418710</name>
</gene>
<evidence type="ECO:0000256" key="3">
    <source>
        <dbReference type="ARBA" id="ARBA00012526"/>
    </source>
</evidence>
<comment type="caution">
    <text evidence="7">The sequence shown here is derived from an EMBL/GenBank/DDBJ whole genome shotgun (WGS) entry which is preliminary data.</text>
</comment>
<comment type="similarity">
    <text evidence="2">Belongs to the IspD/TarI cytidylyltransferase family. IspD subfamily.</text>
</comment>
<proteinExistence type="inferred from homology"/>
<reference evidence="7" key="1">
    <citation type="journal article" date="2015" name="Nature">
        <title>Complex archaea that bridge the gap between prokaryotes and eukaryotes.</title>
        <authorList>
            <person name="Spang A."/>
            <person name="Saw J.H."/>
            <person name="Jorgensen S.L."/>
            <person name="Zaremba-Niedzwiedzka K."/>
            <person name="Martijn J."/>
            <person name="Lind A.E."/>
            <person name="van Eijk R."/>
            <person name="Schleper C."/>
            <person name="Guy L."/>
            <person name="Ettema T.J."/>
        </authorList>
    </citation>
    <scope>NUCLEOTIDE SEQUENCE</scope>
</reference>
<evidence type="ECO:0000256" key="1">
    <source>
        <dbReference type="ARBA" id="ARBA00004787"/>
    </source>
</evidence>
<dbReference type="EC" id="2.7.7.60" evidence="3"/>
<dbReference type="PROSITE" id="PS01295">
    <property type="entry name" value="ISPD"/>
    <property type="match status" value="1"/>
</dbReference>
<dbReference type="EMBL" id="LAZR01000379">
    <property type="protein sequence ID" value="KKN71643.1"/>
    <property type="molecule type" value="Genomic_DNA"/>
</dbReference>
<evidence type="ECO:0000256" key="4">
    <source>
        <dbReference type="ARBA" id="ARBA00022679"/>
    </source>
</evidence>
<dbReference type="InterPro" id="IPR029044">
    <property type="entry name" value="Nucleotide-diphossugar_trans"/>
</dbReference>
<keyword evidence="5" id="KW-0548">Nucleotidyltransferase</keyword>
<organism evidence="7">
    <name type="scientific">marine sediment metagenome</name>
    <dbReference type="NCBI Taxonomy" id="412755"/>
    <lineage>
        <taxon>unclassified sequences</taxon>
        <taxon>metagenomes</taxon>
        <taxon>ecological metagenomes</taxon>
    </lineage>
</organism>
<name>A0A0F9W0M9_9ZZZZ</name>
<keyword evidence="4" id="KW-0808">Transferase</keyword>
<evidence type="ECO:0000256" key="5">
    <source>
        <dbReference type="ARBA" id="ARBA00022695"/>
    </source>
</evidence>